<feature type="domain" description="GHMP kinase C-terminal" evidence="14">
    <location>
        <begin position="284"/>
        <end position="365"/>
    </location>
</feature>
<gene>
    <name evidence="11" type="primary">galK</name>
    <name evidence="16" type="ORF">HMPREF9709_01234</name>
</gene>
<dbReference type="eggNOG" id="COG0153">
    <property type="taxonomic scope" value="Bacteria"/>
</dbReference>
<dbReference type="NCBIfam" id="NF003705">
    <property type="entry name" value="PRK05322.1"/>
    <property type="match status" value="1"/>
</dbReference>
<evidence type="ECO:0000313" key="16">
    <source>
        <dbReference type="EMBL" id="EHR33486.1"/>
    </source>
</evidence>
<comment type="caution">
    <text evidence="16">The sequence shown here is derived from an EMBL/GenBank/DDBJ whole genome shotgun (WGS) entry which is preliminary data.</text>
</comment>
<dbReference type="InterPro" id="IPR000705">
    <property type="entry name" value="Galactokinase"/>
</dbReference>
<feature type="binding site" evidence="11">
    <location>
        <position position="69"/>
    </location>
    <ligand>
        <name>ATP</name>
        <dbReference type="ChEBI" id="CHEBI:30616"/>
    </ligand>
</feature>
<keyword evidence="8 11" id="KW-0460">Magnesium</keyword>
<feature type="site" description="Transition state stabilizer" evidence="11">
    <location>
        <position position="29"/>
    </location>
</feature>
<evidence type="ECO:0000256" key="6">
    <source>
        <dbReference type="ARBA" id="ARBA00022777"/>
    </source>
</evidence>
<dbReference type="Proteomes" id="UP000004191">
    <property type="component" value="Unassembled WGS sequence"/>
</dbReference>
<dbReference type="AlphaFoldDB" id="H3NPH3"/>
<dbReference type="GeneID" id="96999209"/>
<keyword evidence="2 11" id="KW-0963">Cytoplasm</keyword>
<keyword evidence="7 11" id="KW-0067">ATP-binding</keyword>
<dbReference type="RefSeq" id="WP_005398749.1">
    <property type="nucleotide sequence ID" value="NZ_JH601088.1"/>
</dbReference>
<dbReference type="Pfam" id="PF10509">
    <property type="entry name" value="GalKase_gal_bdg"/>
    <property type="match status" value="1"/>
</dbReference>
<dbReference type="EMBL" id="AGEI01000023">
    <property type="protein sequence ID" value="EHR33486.1"/>
    <property type="molecule type" value="Genomic_DNA"/>
</dbReference>
<dbReference type="NCBIfam" id="TIGR00131">
    <property type="entry name" value="gal_kin"/>
    <property type="match status" value="1"/>
</dbReference>
<evidence type="ECO:0000259" key="15">
    <source>
        <dbReference type="Pfam" id="PF10509"/>
    </source>
</evidence>
<dbReference type="HOGENOM" id="CLU_017814_2_1_9"/>
<comment type="similarity">
    <text evidence="1 11">Belongs to the GHMP kinase family. GalK subfamily.</text>
</comment>
<dbReference type="PANTHER" id="PTHR10457:SF7">
    <property type="entry name" value="GALACTOKINASE-RELATED"/>
    <property type="match status" value="1"/>
</dbReference>
<evidence type="ECO:0000256" key="2">
    <source>
        <dbReference type="ARBA" id="ARBA00022490"/>
    </source>
</evidence>
<keyword evidence="4 11" id="KW-0479">Metal-binding</keyword>
<comment type="catalytic activity">
    <reaction evidence="11">
        <text>alpha-D-galactose + ATP = alpha-D-galactose 1-phosphate + ADP + H(+)</text>
        <dbReference type="Rhea" id="RHEA:13553"/>
        <dbReference type="ChEBI" id="CHEBI:15378"/>
        <dbReference type="ChEBI" id="CHEBI:28061"/>
        <dbReference type="ChEBI" id="CHEBI:30616"/>
        <dbReference type="ChEBI" id="CHEBI:58336"/>
        <dbReference type="ChEBI" id="CHEBI:456216"/>
        <dbReference type="EC" id="2.7.1.6"/>
    </reaction>
</comment>
<dbReference type="PANTHER" id="PTHR10457">
    <property type="entry name" value="MEVALONATE KINASE/GALACTOKINASE"/>
    <property type="match status" value="1"/>
</dbReference>
<dbReference type="Pfam" id="PF08544">
    <property type="entry name" value="GHMP_kinases_C"/>
    <property type="match status" value="1"/>
</dbReference>
<evidence type="ECO:0000256" key="10">
    <source>
        <dbReference type="ARBA" id="ARBA00023277"/>
    </source>
</evidence>
<evidence type="ECO:0000256" key="11">
    <source>
        <dbReference type="HAMAP-Rule" id="MF_00246"/>
    </source>
</evidence>
<evidence type="ECO:0000256" key="5">
    <source>
        <dbReference type="ARBA" id="ARBA00022741"/>
    </source>
</evidence>
<feature type="binding site" evidence="11">
    <location>
        <position position="224"/>
    </location>
    <ligand>
        <name>substrate</name>
    </ligand>
</feature>
<name>H3NPH3_9FIRM</name>
<dbReference type="PRINTS" id="PR00473">
    <property type="entry name" value="GALCTOKINASE"/>
</dbReference>
<dbReference type="GO" id="GO:0005829">
    <property type="term" value="C:cytosol"/>
    <property type="evidence" value="ECO:0007669"/>
    <property type="project" value="TreeGrafter"/>
</dbReference>
<evidence type="ECO:0000259" key="13">
    <source>
        <dbReference type="Pfam" id="PF00288"/>
    </source>
</evidence>
<dbReference type="SUPFAM" id="SSF54211">
    <property type="entry name" value="Ribosomal protein S5 domain 2-like"/>
    <property type="match status" value="1"/>
</dbReference>
<dbReference type="PATRIC" id="fig|883114.3.peg.1224"/>
<dbReference type="InterPro" id="IPR014721">
    <property type="entry name" value="Ribsml_uS5_D2-typ_fold_subgr"/>
</dbReference>
<dbReference type="FunFam" id="3.30.70.890:FF:000001">
    <property type="entry name" value="Galactokinase"/>
    <property type="match status" value="1"/>
</dbReference>
<dbReference type="InterPro" id="IPR022963">
    <property type="entry name" value="Galactokinase_bac"/>
</dbReference>
<dbReference type="FunFam" id="3.30.230.10:FF:000017">
    <property type="entry name" value="Galactokinase"/>
    <property type="match status" value="1"/>
</dbReference>
<reference evidence="16 17" key="1">
    <citation type="submission" date="2012-01" db="EMBL/GenBank/DDBJ databases">
        <title>The Genome Sequence of Helcococcus kunzii ATCC 51366.</title>
        <authorList>
            <consortium name="The Broad Institute Genome Sequencing Platform"/>
            <person name="Earl A."/>
            <person name="Ward D."/>
            <person name="Feldgarden M."/>
            <person name="Gevers D."/>
            <person name="Huys G."/>
            <person name="Young S.K."/>
            <person name="Zeng Q."/>
            <person name="Gargeya S."/>
            <person name="Fitzgerald M."/>
            <person name="Haas B."/>
            <person name="Abouelleil A."/>
            <person name="Alvarado L."/>
            <person name="Arachchi H.M."/>
            <person name="Berlin A."/>
            <person name="Chapman S.B."/>
            <person name="Gearin G."/>
            <person name="Goldberg J."/>
            <person name="Griggs A."/>
            <person name="Gujja S."/>
            <person name="Hansen M."/>
            <person name="Heiman D."/>
            <person name="Howarth C."/>
            <person name="Larimer J."/>
            <person name="Lui A."/>
            <person name="MacDonald P.J.P."/>
            <person name="McCowen C."/>
            <person name="Montmayeur A."/>
            <person name="Murphy C."/>
            <person name="Neiman D."/>
            <person name="Pearson M."/>
            <person name="Priest M."/>
            <person name="Roberts A."/>
            <person name="Saif S."/>
            <person name="Shea T."/>
            <person name="Sisk P."/>
            <person name="Stolte C."/>
            <person name="Sykes S."/>
            <person name="Wortman J."/>
            <person name="Nusbaum C."/>
            <person name="Birren B."/>
        </authorList>
    </citation>
    <scope>NUCLEOTIDE SEQUENCE [LARGE SCALE GENOMIC DNA]</scope>
    <source>
        <strain evidence="16 17">ATCC 51366</strain>
    </source>
</reference>
<dbReference type="InterPro" id="IPR019539">
    <property type="entry name" value="GalKase_N"/>
</dbReference>
<dbReference type="Gene3D" id="3.30.70.890">
    <property type="entry name" value="GHMP kinase, C-terminal domain"/>
    <property type="match status" value="1"/>
</dbReference>
<dbReference type="InterPro" id="IPR006206">
    <property type="entry name" value="Mevalonate/galactokinase"/>
</dbReference>
<dbReference type="InterPro" id="IPR006204">
    <property type="entry name" value="GHMP_kinase_N_dom"/>
</dbReference>
<proteinExistence type="inferred from homology"/>
<evidence type="ECO:0000256" key="9">
    <source>
        <dbReference type="ARBA" id="ARBA00023144"/>
    </source>
</evidence>
<evidence type="ECO:0000256" key="12">
    <source>
        <dbReference type="NCBIfam" id="TIGR00131"/>
    </source>
</evidence>
<evidence type="ECO:0000256" key="3">
    <source>
        <dbReference type="ARBA" id="ARBA00022679"/>
    </source>
</evidence>
<keyword evidence="6 11" id="KW-0418">Kinase</keyword>
<organism evidence="16 17">
    <name type="scientific">Helcococcus kunzii ATCC 51366</name>
    <dbReference type="NCBI Taxonomy" id="883114"/>
    <lineage>
        <taxon>Bacteria</taxon>
        <taxon>Bacillati</taxon>
        <taxon>Bacillota</taxon>
        <taxon>Tissierellia</taxon>
        <taxon>Tissierellales</taxon>
        <taxon>Peptoniphilaceae</taxon>
        <taxon>Helcococcus</taxon>
    </lineage>
</organism>
<keyword evidence="3 11" id="KW-0808">Transferase</keyword>
<feature type="binding site" evidence="11">
    <location>
        <begin position="123"/>
        <end position="129"/>
    </location>
    <ligand>
        <name>ATP</name>
        <dbReference type="ChEBI" id="CHEBI:30616"/>
    </ligand>
</feature>
<dbReference type="GO" id="GO:0000287">
    <property type="term" value="F:magnesium ion binding"/>
    <property type="evidence" value="ECO:0007669"/>
    <property type="project" value="UniProtKB-UniRule"/>
</dbReference>
<comment type="function">
    <text evidence="11">Catalyzes the transfer of the gamma-phosphate of ATP to D-galactose to form alpha-D-galactose-1-phosphate (Gal-1-P).</text>
</comment>
<dbReference type="PROSITE" id="PS00627">
    <property type="entry name" value="GHMP_KINASES_ATP"/>
    <property type="match status" value="1"/>
</dbReference>
<keyword evidence="17" id="KW-1185">Reference proteome</keyword>
<dbReference type="STRING" id="883114.HMPREF9709_01234"/>
<comment type="pathway">
    <text evidence="11">Carbohydrate metabolism; galactose metabolism.</text>
</comment>
<dbReference type="GO" id="GO:0004335">
    <property type="term" value="F:galactokinase activity"/>
    <property type="evidence" value="ECO:0007669"/>
    <property type="project" value="UniProtKB-UniRule"/>
</dbReference>
<dbReference type="InterPro" id="IPR006203">
    <property type="entry name" value="GHMP_knse_ATP-bd_CS"/>
</dbReference>
<dbReference type="UniPathway" id="UPA00214"/>
<evidence type="ECO:0000256" key="7">
    <source>
        <dbReference type="ARBA" id="ARBA00022840"/>
    </source>
</evidence>
<dbReference type="InterPro" id="IPR020568">
    <property type="entry name" value="Ribosomal_Su5_D2-typ_SF"/>
</dbReference>
<feature type="binding site" evidence="11">
    <location>
        <position position="129"/>
    </location>
    <ligand>
        <name>Mg(2+)</name>
        <dbReference type="ChEBI" id="CHEBI:18420"/>
    </ligand>
</feature>
<evidence type="ECO:0000259" key="14">
    <source>
        <dbReference type="Pfam" id="PF08544"/>
    </source>
</evidence>
<protein>
    <recommendedName>
        <fullName evidence="11 12">Galactokinase</fullName>
        <ecNumber evidence="11 12">2.7.1.6</ecNumber>
    </recommendedName>
    <alternativeName>
        <fullName evidence="11">Galactose kinase</fullName>
    </alternativeName>
</protein>
<keyword evidence="9 11" id="KW-0299">Galactose metabolism</keyword>
<dbReference type="EC" id="2.7.1.6" evidence="11 12"/>
<dbReference type="Gene3D" id="3.30.230.10">
    <property type="match status" value="1"/>
</dbReference>
<dbReference type="OrthoDB" id="250531at2"/>
<feature type="binding site" evidence="11">
    <location>
        <begin position="35"/>
        <end position="38"/>
    </location>
    <ligand>
        <name>substrate</name>
    </ligand>
</feature>
<keyword evidence="10 11" id="KW-0119">Carbohydrate metabolism</keyword>
<accession>H3NPH3</accession>
<evidence type="ECO:0000313" key="17">
    <source>
        <dbReference type="Proteomes" id="UP000004191"/>
    </source>
</evidence>
<evidence type="ECO:0000256" key="8">
    <source>
        <dbReference type="ARBA" id="ARBA00022842"/>
    </source>
</evidence>
<dbReference type="GO" id="GO:0006012">
    <property type="term" value="P:galactose metabolic process"/>
    <property type="evidence" value="ECO:0007669"/>
    <property type="project" value="UniProtKB-UniRule"/>
</dbReference>
<sequence>MEIKELQSKFIEKFGENDKEIKRFFSPSRINIIGEHIDYNGGKVFPCALEIGTYAIARKNDDNVLNLYSLNMENNGKIDIDDLVYKKENDWMNYAAGMAKYIKESGFNIGGLDVLVYGNIPNGSGLSSSASLEMLIGEIFNIFYNEKKIDRTKLSLLGQDTENKFFGLNTGIMDQFIIANGKKDHALLLDTNTLEFEHYPFDLKDNKIVILNTNKRRELKDSKYNERRAQCDEAVSILKNYKDIKYLCELGEEDLHLLENIPDEIVRNRAKHAILENARVKEAAQALQDGNIEQLGKLLIESNDSLRELYEVSGEHLDSITKHSNEFEYCLGARMTGAGFGGCGIAIVKEDKIEEFKKYVFEKYKEDTGLEAEFISSNVGESVHEIK</sequence>
<keyword evidence="5 11" id="KW-0547">Nucleotide-binding</keyword>
<evidence type="ECO:0000256" key="4">
    <source>
        <dbReference type="ARBA" id="ARBA00022723"/>
    </source>
</evidence>
<dbReference type="PIRSF" id="PIRSF000530">
    <property type="entry name" value="Galactokinase"/>
    <property type="match status" value="1"/>
</dbReference>
<dbReference type="InterPro" id="IPR013750">
    <property type="entry name" value="GHMP_kinase_C_dom"/>
</dbReference>
<feature type="active site" description="Proton acceptor" evidence="11">
    <location>
        <position position="174"/>
    </location>
</feature>
<dbReference type="PRINTS" id="PR00959">
    <property type="entry name" value="MEVGALKINASE"/>
</dbReference>
<dbReference type="InterPro" id="IPR036554">
    <property type="entry name" value="GHMP_kinase_C_sf"/>
</dbReference>
<dbReference type="Pfam" id="PF00288">
    <property type="entry name" value="GHMP_kinases_N"/>
    <property type="match status" value="1"/>
</dbReference>
<dbReference type="SUPFAM" id="SSF55060">
    <property type="entry name" value="GHMP Kinase, C-terminal domain"/>
    <property type="match status" value="1"/>
</dbReference>
<feature type="binding site" evidence="11">
    <location>
        <position position="162"/>
    </location>
    <ligand>
        <name>Mg(2+)</name>
        <dbReference type="ChEBI" id="CHEBI:18420"/>
    </ligand>
</feature>
<dbReference type="HAMAP" id="MF_00246">
    <property type="entry name" value="Galactokinase"/>
    <property type="match status" value="1"/>
</dbReference>
<evidence type="ECO:0000256" key="1">
    <source>
        <dbReference type="ARBA" id="ARBA00006566"/>
    </source>
</evidence>
<feature type="domain" description="GHMP kinase N-terminal" evidence="13">
    <location>
        <begin position="93"/>
        <end position="181"/>
    </location>
</feature>
<dbReference type="GO" id="GO:0005524">
    <property type="term" value="F:ATP binding"/>
    <property type="evidence" value="ECO:0007669"/>
    <property type="project" value="UniProtKB-UniRule"/>
</dbReference>
<comment type="subcellular location">
    <subcellularLocation>
        <location evidence="11">Cytoplasm</location>
    </subcellularLocation>
</comment>
<feature type="domain" description="Galactokinase N-terminal" evidence="15">
    <location>
        <begin position="9"/>
        <end position="59"/>
    </location>
</feature>